<gene>
    <name evidence="2" type="ORF">B5V51_7072</name>
</gene>
<sequence>MYTCTLDSGYNAAMYTTWQQFYDRDSSVAPALEIKSQTIKYQIYLENFDNDTFFRVMPYHLHSDRIIFNSYVKTKEENISKLTFTDTENVVFDCGKYLNYSKYVYVGLINTKEQKIETMDTTKLMKQLGKENHGNMLCCLYYTIYVKGSEKQIVRYVRNKTLLQYKHKPTVPSDVRRRTNSGIVRSDNCPPGIECIKEPENSQSSDLDKVLDVIFGPYSPKIKKGIQKADKIKDNKLNVGTRSKASGGTQTDGTLTNGM</sequence>
<feature type="region of interest" description="Disordered" evidence="1">
    <location>
        <begin position="239"/>
        <end position="259"/>
    </location>
</feature>
<protein>
    <submittedName>
        <fullName evidence="2">Uncharacterized protein</fullName>
    </submittedName>
</protein>
<dbReference type="EMBL" id="NWSH01003107">
    <property type="protein sequence ID" value="PCG66935.1"/>
    <property type="molecule type" value="Genomic_DNA"/>
</dbReference>
<proteinExistence type="predicted"/>
<organism evidence="2">
    <name type="scientific">Heliothis virescens</name>
    <name type="common">Tobacco budworm moth</name>
    <dbReference type="NCBI Taxonomy" id="7102"/>
    <lineage>
        <taxon>Eukaryota</taxon>
        <taxon>Metazoa</taxon>
        <taxon>Ecdysozoa</taxon>
        <taxon>Arthropoda</taxon>
        <taxon>Hexapoda</taxon>
        <taxon>Insecta</taxon>
        <taxon>Pterygota</taxon>
        <taxon>Neoptera</taxon>
        <taxon>Endopterygota</taxon>
        <taxon>Lepidoptera</taxon>
        <taxon>Glossata</taxon>
        <taxon>Ditrysia</taxon>
        <taxon>Noctuoidea</taxon>
        <taxon>Noctuidae</taxon>
        <taxon>Heliothinae</taxon>
        <taxon>Heliothis</taxon>
    </lineage>
</organism>
<reference evidence="2" key="1">
    <citation type="submission" date="2017-09" db="EMBL/GenBank/DDBJ databases">
        <title>Contemporary evolution of a Lepidopteran species, Heliothis virescens, in response to modern agricultural practices.</title>
        <authorList>
            <person name="Fritz M.L."/>
            <person name="Deyonke A.M."/>
            <person name="Papanicolaou A."/>
            <person name="Micinski S."/>
            <person name="Westbrook J."/>
            <person name="Gould F."/>
        </authorList>
    </citation>
    <scope>NUCLEOTIDE SEQUENCE [LARGE SCALE GENOMIC DNA]</scope>
    <source>
        <strain evidence="2">HvINT-</strain>
        <tissue evidence="2">Whole body</tissue>
    </source>
</reference>
<name>A0A2A4J4D5_HELVI</name>
<comment type="caution">
    <text evidence="2">The sequence shown here is derived from an EMBL/GenBank/DDBJ whole genome shotgun (WGS) entry which is preliminary data.</text>
</comment>
<evidence type="ECO:0000313" key="2">
    <source>
        <dbReference type="EMBL" id="PCG66935.1"/>
    </source>
</evidence>
<accession>A0A2A4J4D5</accession>
<dbReference type="AlphaFoldDB" id="A0A2A4J4D5"/>
<evidence type="ECO:0000256" key="1">
    <source>
        <dbReference type="SAM" id="MobiDB-lite"/>
    </source>
</evidence>